<dbReference type="AlphaFoldDB" id="A0A4P9WYI7"/>
<gene>
    <name evidence="7" type="ORF">CAUPRSCDRAFT_3614</name>
    <name evidence="8" type="ORF">CXG81DRAFT_7076</name>
</gene>
<dbReference type="EMBL" id="ML014155">
    <property type="protein sequence ID" value="RKP01982.1"/>
    <property type="molecule type" value="Genomic_DNA"/>
</dbReference>
<dbReference type="PANTHER" id="PTHR14871">
    <property type="entry name" value="DYNEIN REGULATORY COMPLEX PROTEIN 9"/>
    <property type="match status" value="1"/>
</dbReference>
<feature type="non-terminal residue" evidence="7">
    <location>
        <position position="358"/>
    </location>
</feature>
<reference evidence="7" key="3">
    <citation type="submission" date="2018-08" db="EMBL/GenBank/DDBJ databases">
        <title>Leveraging single-cell genomics to expand the Fungal Tree of Life.</title>
        <authorList>
            <consortium name="DOE Joint Genome Institute"/>
            <person name="Ahrendt S.R."/>
            <person name="Quandt C.A."/>
            <person name="Ciobanu D."/>
            <person name="Clum A."/>
            <person name="Salamov A."/>
            <person name="Andreopoulos B."/>
            <person name="Cheng J.-F."/>
            <person name="Woyke T."/>
            <person name="Pelin A."/>
            <person name="Henrissat B."/>
            <person name="Reynolds N."/>
            <person name="Benny G.L."/>
            <person name="Smith M.E."/>
            <person name="James T.Y."/>
            <person name="Grigoriev I.V."/>
        </authorList>
    </citation>
    <scope>NUCLEOTIDE SEQUENCE</scope>
    <source>
        <strain evidence="7">ATCC 52028</strain>
    </source>
</reference>
<dbReference type="STRING" id="1555241.A0A4P9WYI7"/>
<evidence type="ECO:0000256" key="3">
    <source>
        <dbReference type="ARBA" id="ARBA00022490"/>
    </source>
</evidence>
<dbReference type="PROSITE" id="PS50096">
    <property type="entry name" value="IQ"/>
    <property type="match status" value="1"/>
</dbReference>
<evidence type="ECO:0000256" key="2">
    <source>
        <dbReference type="ARBA" id="ARBA00004316"/>
    </source>
</evidence>
<evidence type="ECO:0000313" key="9">
    <source>
        <dbReference type="Proteomes" id="UP000268535"/>
    </source>
</evidence>
<dbReference type="PANTHER" id="PTHR14871:SF1">
    <property type="entry name" value="DYNEIN REGULATORY COMPLEX PROTEIN 9"/>
    <property type="match status" value="1"/>
</dbReference>
<dbReference type="GO" id="GO:0005737">
    <property type="term" value="C:cytoplasm"/>
    <property type="evidence" value="ECO:0007669"/>
    <property type="project" value="TreeGrafter"/>
</dbReference>
<evidence type="ECO:0000313" key="7">
    <source>
        <dbReference type="EMBL" id="RKO97792.1"/>
    </source>
</evidence>
<dbReference type="Proteomes" id="UP000274922">
    <property type="component" value="Unassembled WGS sequence"/>
</dbReference>
<dbReference type="InterPro" id="IPR042618">
    <property type="entry name" value="IQCG"/>
</dbReference>
<dbReference type="GO" id="GO:0031514">
    <property type="term" value="C:motile cilium"/>
    <property type="evidence" value="ECO:0007669"/>
    <property type="project" value="TreeGrafter"/>
</dbReference>
<evidence type="ECO:0000313" key="10">
    <source>
        <dbReference type="Proteomes" id="UP000274922"/>
    </source>
</evidence>
<dbReference type="EMBL" id="ML009166">
    <property type="protein sequence ID" value="RKO97792.1"/>
    <property type="molecule type" value="Genomic_DNA"/>
</dbReference>
<reference evidence="9 10" key="1">
    <citation type="journal article" date="2018" name="Nat. Microbiol.">
        <title>Leveraging single-cell genomics to expand the fungal tree of life.</title>
        <authorList>
            <person name="Ahrendt S.R."/>
            <person name="Quandt C.A."/>
            <person name="Ciobanu D."/>
            <person name="Clum A."/>
            <person name="Salamov A."/>
            <person name="Andreopoulos B."/>
            <person name="Cheng J.F."/>
            <person name="Woyke T."/>
            <person name="Pelin A."/>
            <person name="Henrissat B."/>
            <person name="Reynolds N.K."/>
            <person name="Benny G.L."/>
            <person name="Smith M.E."/>
            <person name="James T.Y."/>
            <person name="Grigoriev I.V."/>
        </authorList>
    </citation>
    <scope>NUCLEOTIDE SEQUENCE [LARGE SCALE GENOMIC DNA]</scope>
    <source>
        <strain evidence="9 10">ATCC 52028</strain>
    </source>
</reference>
<accession>A0A4P9WYI7</accession>
<dbReference type="OrthoDB" id="5227681at2759"/>
<keyword evidence="4" id="KW-0206">Cytoskeleton</keyword>
<proteinExistence type="predicted"/>
<protein>
    <submittedName>
        <fullName evidence="7">Uncharacterized protein</fullName>
    </submittedName>
</protein>
<evidence type="ECO:0000256" key="6">
    <source>
        <dbReference type="SAM" id="Coils"/>
    </source>
</evidence>
<comment type="subcellular location">
    <subcellularLocation>
        <location evidence="2">Cell projection</location>
    </subcellularLocation>
    <subcellularLocation>
        <location evidence="1">Cytoplasm</location>
        <location evidence="1">Cytoskeleton</location>
    </subcellularLocation>
</comment>
<dbReference type="GO" id="GO:0005856">
    <property type="term" value="C:cytoskeleton"/>
    <property type="evidence" value="ECO:0007669"/>
    <property type="project" value="UniProtKB-SubCell"/>
</dbReference>
<feature type="non-terminal residue" evidence="7">
    <location>
        <position position="1"/>
    </location>
</feature>
<evidence type="ECO:0000256" key="1">
    <source>
        <dbReference type="ARBA" id="ARBA00004245"/>
    </source>
</evidence>
<reference evidence="8" key="2">
    <citation type="submission" date="2018-04" db="EMBL/GenBank/DDBJ databases">
        <title>Leveraging single-cell genomics to expand the Fungal Tree of Life.</title>
        <authorList>
            <consortium name="DOE Joint Genome Institute"/>
            <person name="Ahrendt S.R."/>
            <person name="Quandt C.A."/>
            <person name="Ciobanu D."/>
            <person name="Clum A."/>
            <person name="Salamov A."/>
            <person name="Andreopoulos B."/>
            <person name="Cheng J.-F."/>
            <person name="Woyke T."/>
            <person name="Pelin A."/>
            <person name="Henrissat B."/>
            <person name="Benny G.L."/>
            <person name="Smith M.E."/>
            <person name="James T.Y."/>
            <person name="Grigoriev I.V."/>
        </authorList>
    </citation>
    <scope>NUCLEOTIDE SEQUENCE</scope>
    <source>
        <strain evidence="8">ATCC 52028</strain>
    </source>
</reference>
<sequence>TLPLGKAQIYIAIIEDMLSQLDILAAICPDGGKNLTKEARGEIMVLLDEYTQWDTRHKALLTEQQGLKQQRQGNAAAAAIAAADRELQNEIADVQKQRATIVANLARVYRMPVSSVHSLLKVRSDQMKLDALLRQSIRELENGQVTQMSAVVAEETQQKNALANIMAREADSAQLQQDMKNSLVTEQRMHAEEVSERTQIIQQLKDTIEEITILTSCEQKYMKHKMKAHESAVRLQCSAHEQTLLQKRAFLEERIAMEKKVHATIMQFTAKQRAAHEAQIQEWMARYESGTEGMINAIELLKQRRSTDLDKFEEMIVACEVLEKKLQAHKAETQAKNEERRLQQRRERAALKIQAFWR</sequence>
<keyword evidence="10" id="KW-1185">Reference proteome</keyword>
<evidence type="ECO:0000256" key="5">
    <source>
        <dbReference type="ARBA" id="ARBA00023273"/>
    </source>
</evidence>
<feature type="coiled-coil region" evidence="6">
    <location>
        <begin position="312"/>
        <end position="352"/>
    </location>
</feature>
<organism evidence="7 9">
    <name type="scientific">Caulochytrium protostelioides</name>
    <dbReference type="NCBI Taxonomy" id="1555241"/>
    <lineage>
        <taxon>Eukaryota</taxon>
        <taxon>Fungi</taxon>
        <taxon>Fungi incertae sedis</taxon>
        <taxon>Chytridiomycota</taxon>
        <taxon>Chytridiomycota incertae sedis</taxon>
        <taxon>Chytridiomycetes</taxon>
        <taxon>Caulochytriales</taxon>
        <taxon>Caulochytriaceae</taxon>
        <taxon>Caulochytrium</taxon>
    </lineage>
</organism>
<keyword evidence="3" id="KW-0963">Cytoplasm</keyword>
<dbReference type="Proteomes" id="UP000268535">
    <property type="component" value="Unassembled WGS sequence"/>
</dbReference>
<evidence type="ECO:0000313" key="8">
    <source>
        <dbReference type="EMBL" id="RKP01982.1"/>
    </source>
</evidence>
<dbReference type="GO" id="GO:0044782">
    <property type="term" value="P:cilium organization"/>
    <property type="evidence" value="ECO:0007669"/>
    <property type="project" value="TreeGrafter"/>
</dbReference>
<evidence type="ECO:0000256" key="4">
    <source>
        <dbReference type="ARBA" id="ARBA00023212"/>
    </source>
</evidence>
<keyword evidence="5" id="KW-0966">Cell projection</keyword>
<keyword evidence="6" id="KW-0175">Coiled coil</keyword>
<name>A0A4P9WYI7_9FUNG</name>